<dbReference type="GO" id="GO:0004413">
    <property type="term" value="F:homoserine kinase activity"/>
    <property type="evidence" value="ECO:0007669"/>
    <property type="project" value="UniProtKB-UniRule"/>
</dbReference>
<gene>
    <name evidence="8" type="primary">thrB</name>
    <name evidence="11" type="ORF">IOQ59_11935</name>
</gene>
<dbReference type="AlphaFoldDB" id="A0A8J7JYT8"/>
<dbReference type="GO" id="GO:0005524">
    <property type="term" value="F:ATP binding"/>
    <property type="evidence" value="ECO:0007669"/>
    <property type="project" value="UniProtKB-KW"/>
</dbReference>
<dbReference type="SUPFAM" id="SSF56112">
    <property type="entry name" value="Protein kinase-like (PK-like)"/>
    <property type="match status" value="1"/>
</dbReference>
<keyword evidence="12" id="KW-1185">Reference proteome</keyword>
<keyword evidence="5 8" id="KW-0418">Kinase</keyword>
<reference evidence="11" key="1">
    <citation type="submission" date="2020-10" db="EMBL/GenBank/DDBJ databases">
        <title>Bacterium isolated from coastal waters sediment.</title>
        <authorList>
            <person name="Chen R.-J."/>
            <person name="Lu D.-C."/>
            <person name="Zhu K.-L."/>
            <person name="Du Z.-J."/>
        </authorList>
    </citation>
    <scope>NUCLEOTIDE SEQUENCE</scope>
    <source>
        <strain evidence="11">N1Y112</strain>
    </source>
</reference>
<dbReference type="CDD" id="cd05153">
    <property type="entry name" value="HomoserineK_II"/>
    <property type="match status" value="1"/>
</dbReference>
<evidence type="ECO:0000256" key="8">
    <source>
        <dbReference type="HAMAP-Rule" id="MF_00301"/>
    </source>
</evidence>
<keyword evidence="3 8" id="KW-0791">Threonine biosynthesis</keyword>
<name>A0A8J7JYT8_9GAMM</name>
<keyword evidence="2 8" id="KW-0808">Transferase</keyword>
<keyword evidence="4 8" id="KW-0547">Nucleotide-binding</keyword>
<dbReference type="InterPro" id="IPR011009">
    <property type="entry name" value="Kinase-like_dom_sf"/>
</dbReference>
<dbReference type="RefSeq" id="WP_193953572.1">
    <property type="nucleotide sequence ID" value="NZ_JADEYS010000011.1"/>
</dbReference>
<dbReference type="Gene3D" id="3.90.1200.10">
    <property type="match status" value="1"/>
</dbReference>
<evidence type="ECO:0000256" key="9">
    <source>
        <dbReference type="NCBIfam" id="TIGR00938"/>
    </source>
</evidence>
<evidence type="ECO:0000256" key="5">
    <source>
        <dbReference type="ARBA" id="ARBA00022777"/>
    </source>
</evidence>
<comment type="catalytic activity">
    <reaction evidence="8">
        <text>L-homoserine + ATP = O-phospho-L-homoserine + ADP + H(+)</text>
        <dbReference type="Rhea" id="RHEA:13985"/>
        <dbReference type="ChEBI" id="CHEBI:15378"/>
        <dbReference type="ChEBI" id="CHEBI:30616"/>
        <dbReference type="ChEBI" id="CHEBI:57476"/>
        <dbReference type="ChEBI" id="CHEBI:57590"/>
        <dbReference type="ChEBI" id="CHEBI:456216"/>
        <dbReference type="EC" id="2.7.1.39"/>
    </reaction>
</comment>
<dbReference type="Gene3D" id="3.30.200.20">
    <property type="entry name" value="Phosphorylase Kinase, domain 1"/>
    <property type="match status" value="1"/>
</dbReference>
<dbReference type="InterPro" id="IPR002575">
    <property type="entry name" value="Aminoglycoside_PTrfase"/>
</dbReference>
<organism evidence="11 12">
    <name type="scientific">Pontibacterium sinense</name>
    <dbReference type="NCBI Taxonomy" id="2781979"/>
    <lineage>
        <taxon>Bacteria</taxon>
        <taxon>Pseudomonadati</taxon>
        <taxon>Pseudomonadota</taxon>
        <taxon>Gammaproteobacteria</taxon>
        <taxon>Oceanospirillales</taxon>
        <taxon>Oceanospirillaceae</taxon>
        <taxon>Pontibacterium</taxon>
    </lineage>
</organism>
<evidence type="ECO:0000256" key="6">
    <source>
        <dbReference type="ARBA" id="ARBA00022840"/>
    </source>
</evidence>
<evidence type="ECO:0000313" key="11">
    <source>
        <dbReference type="EMBL" id="MBE9397968.1"/>
    </source>
</evidence>
<dbReference type="PANTHER" id="PTHR21064:SF6">
    <property type="entry name" value="AMINOGLYCOSIDE PHOSPHOTRANSFERASE DOMAIN-CONTAINING PROTEIN"/>
    <property type="match status" value="1"/>
</dbReference>
<evidence type="ECO:0000313" key="12">
    <source>
        <dbReference type="Proteomes" id="UP000640333"/>
    </source>
</evidence>
<evidence type="ECO:0000256" key="4">
    <source>
        <dbReference type="ARBA" id="ARBA00022741"/>
    </source>
</evidence>
<dbReference type="Proteomes" id="UP000640333">
    <property type="component" value="Unassembled WGS sequence"/>
</dbReference>
<comment type="pathway">
    <text evidence="8">Amino-acid biosynthesis; L-threonine biosynthesis; L-threonine from L-aspartate: step 4/5.</text>
</comment>
<dbReference type="GO" id="GO:0009088">
    <property type="term" value="P:threonine biosynthetic process"/>
    <property type="evidence" value="ECO:0007669"/>
    <property type="project" value="UniProtKB-UniRule"/>
</dbReference>
<protein>
    <recommendedName>
        <fullName evidence="8 9">Homoserine kinase</fullName>
        <shortName evidence="8">HK</shortName>
        <shortName evidence="8">HSK</shortName>
        <ecNumber evidence="8 9">2.7.1.39</ecNumber>
    </recommendedName>
</protein>
<accession>A0A8J7JYT8</accession>
<dbReference type="Pfam" id="PF01636">
    <property type="entry name" value="APH"/>
    <property type="match status" value="1"/>
</dbReference>
<dbReference type="EC" id="2.7.1.39" evidence="8 9"/>
<feature type="domain" description="Aminoglycoside phosphotransferase" evidence="10">
    <location>
        <begin position="27"/>
        <end position="233"/>
    </location>
</feature>
<dbReference type="NCBIfam" id="TIGR00938">
    <property type="entry name" value="thrB_alt"/>
    <property type="match status" value="1"/>
</dbReference>
<evidence type="ECO:0000256" key="3">
    <source>
        <dbReference type="ARBA" id="ARBA00022697"/>
    </source>
</evidence>
<dbReference type="PANTHER" id="PTHR21064">
    <property type="entry name" value="AMINOGLYCOSIDE PHOSPHOTRANSFERASE DOMAIN-CONTAINING PROTEIN-RELATED"/>
    <property type="match status" value="1"/>
</dbReference>
<dbReference type="EMBL" id="JADEYS010000011">
    <property type="protein sequence ID" value="MBE9397968.1"/>
    <property type="molecule type" value="Genomic_DNA"/>
</dbReference>
<comment type="similarity">
    <text evidence="7 8">Belongs to the pseudomonas-type ThrB family.</text>
</comment>
<dbReference type="HAMAP" id="MF_00301">
    <property type="entry name" value="Homoser_kinase_2"/>
    <property type="match status" value="1"/>
</dbReference>
<comment type="caution">
    <text evidence="11">The sequence shown here is derived from an EMBL/GenBank/DDBJ whole genome shotgun (WGS) entry which is preliminary data.</text>
</comment>
<evidence type="ECO:0000256" key="2">
    <source>
        <dbReference type="ARBA" id="ARBA00022679"/>
    </source>
</evidence>
<dbReference type="InterPro" id="IPR050249">
    <property type="entry name" value="Pseudomonas-type_ThrB"/>
</dbReference>
<dbReference type="NCBIfam" id="NF003558">
    <property type="entry name" value="PRK05231.1"/>
    <property type="match status" value="1"/>
</dbReference>
<dbReference type="UniPathway" id="UPA00050">
    <property type="reaction ID" value="UER00064"/>
</dbReference>
<sequence length="308" mass="34652">MSIYTVVEHPQLEAYLEQYSIGSLISFQGIEAGVENTNYFVTTTSGEYVLTLVESVTAEKLPFILGYVAHLSERNIAVAQPILNRQGELFGSLNERPAVFMRRLKGAPLDIPNQVQCSVIGHTLAASHQASAELAHDEFQHIYQWCSEVSARVLPELNDADKHLLQESVLAAGMIPWAHLPQGPIHADLFPDNALFDGDSLAGLIDFYHACSAPYLYDLAVTLNAWCYDEQQQHYDTDKASTLLNSYNAVRVLDDEEQQWLKAMQRVAALRFWLSRLRDKLFPKDGELITVKDPNGKKQLLEHLIKDQ</sequence>
<proteinExistence type="inferred from homology"/>
<keyword evidence="1 8" id="KW-0028">Amino-acid biosynthesis</keyword>
<evidence type="ECO:0000256" key="7">
    <source>
        <dbReference type="ARBA" id="ARBA00038240"/>
    </source>
</evidence>
<evidence type="ECO:0000259" key="10">
    <source>
        <dbReference type="Pfam" id="PF01636"/>
    </source>
</evidence>
<dbReference type="InterPro" id="IPR005280">
    <property type="entry name" value="Homoserine_kinase_II"/>
</dbReference>
<evidence type="ECO:0000256" key="1">
    <source>
        <dbReference type="ARBA" id="ARBA00022605"/>
    </source>
</evidence>
<keyword evidence="6 8" id="KW-0067">ATP-binding</keyword>